<name>A0A6G9Z4X4_9NOCA</name>
<accession>A0A6G9Z4X4</accession>
<evidence type="ECO:0000313" key="2">
    <source>
        <dbReference type="EMBL" id="QIS20588.1"/>
    </source>
</evidence>
<protein>
    <submittedName>
        <fullName evidence="2">Uncharacterized protein</fullName>
    </submittedName>
</protein>
<dbReference type="RefSeq" id="WP_167487926.1">
    <property type="nucleotide sequence ID" value="NZ_CP046173.1"/>
</dbReference>
<reference evidence="2 3" key="1">
    <citation type="journal article" date="2019" name="ACS Chem. Biol.">
        <title>Identification and Mobilization of a Cryptic Antibiotic Biosynthesis Gene Locus from a Human-Pathogenic Nocardia Isolate.</title>
        <authorList>
            <person name="Herisse M."/>
            <person name="Ishida K."/>
            <person name="Porter J.L."/>
            <person name="Howden B."/>
            <person name="Hertweck C."/>
            <person name="Stinear T.P."/>
            <person name="Pidot S.J."/>
        </authorList>
    </citation>
    <scope>NUCLEOTIDE SEQUENCE [LARGE SCALE GENOMIC DNA]</scope>
    <source>
        <strain evidence="2 3">AUSMDU00012715</strain>
    </source>
</reference>
<proteinExistence type="predicted"/>
<organism evidence="2 3">
    <name type="scientific">Nocardia terpenica</name>
    <dbReference type="NCBI Taxonomy" id="455432"/>
    <lineage>
        <taxon>Bacteria</taxon>
        <taxon>Bacillati</taxon>
        <taxon>Actinomycetota</taxon>
        <taxon>Actinomycetes</taxon>
        <taxon>Mycobacteriales</taxon>
        <taxon>Nocardiaceae</taxon>
        <taxon>Nocardia</taxon>
    </lineage>
</organism>
<dbReference type="AlphaFoldDB" id="A0A6G9Z4X4"/>
<sequence length="222" mass="22285">MSWWPRSGRSSKYWSKIKGIVGTVGDVAGKIGSAVGHVIPGLAAGGAVNGLGGGTCDSIPARLSAGEHVVTAREVAAVGGHTGMYRLRAAMRAGALRFAAGGAVPQGIRDALAAARRVTGTRTCGVDPARFDCSGFISFLQRVAMGMADPARRLYTTLDLLAGHLAGLESGLGPPGTLFQVGANADHMAATINDEPAEAGGSQGTSRLGPPAAGATDPPGSR</sequence>
<feature type="region of interest" description="Disordered" evidence="1">
    <location>
        <begin position="193"/>
        <end position="222"/>
    </location>
</feature>
<dbReference type="EMBL" id="CP046173">
    <property type="protein sequence ID" value="QIS20588.1"/>
    <property type="molecule type" value="Genomic_DNA"/>
</dbReference>
<gene>
    <name evidence="2" type="ORF">F6W96_22120</name>
</gene>
<feature type="compositionally biased region" description="Low complexity" evidence="1">
    <location>
        <begin position="209"/>
        <end position="222"/>
    </location>
</feature>
<evidence type="ECO:0000313" key="3">
    <source>
        <dbReference type="Proteomes" id="UP000500953"/>
    </source>
</evidence>
<evidence type="ECO:0000256" key="1">
    <source>
        <dbReference type="SAM" id="MobiDB-lite"/>
    </source>
</evidence>
<dbReference type="Proteomes" id="UP000500953">
    <property type="component" value="Chromosome"/>
</dbReference>